<evidence type="ECO:0000313" key="2">
    <source>
        <dbReference type="EMBL" id="GIQ68752.1"/>
    </source>
</evidence>
<proteinExistence type="predicted"/>
<accession>A0A8J4M2B6</accession>
<dbReference type="AlphaFoldDB" id="A0A8J4M2B6"/>
<protein>
    <submittedName>
        <fullName evidence="2">Uncharacterized protein</fullName>
    </submittedName>
</protein>
<feature type="transmembrane region" description="Helical" evidence="1">
    <location>
        <begin position="49"/>
        <end position="67"/>
    </location>
</feature>
<dbReference type="RefSeq" id="WP_213411428.1">
    <property type="nucleotide sequence ID" value="NZ_BOVK01000018.1"/>
</dbReference>
<dbReference type="InterPro" id="IPR058725">
    <property type="entry name" value="YczF"/>
</dbReference>
<dbReference type="Pfam" id="PF26310">
    <property type="entry name" value="YczF"/>
    <property type="match status" value="1"/>
</dbReference>
<organism evidence="2 3">
    <name type="scientific">Xylanibacillus composti</name>
    <dbReference type="NCBI Taxonomy" id="1572762"/>
    <lineage>
        <taxon>Bacteria</taxon>
        <taxon>Bacillati</taxon>
        <taxon>Bacillota</taxon>
        <taxon>Bacilli</taxon>
        <taxon>Bacillales</taxon>
        <taxon>Paenibacillaceae</taxon>
        <taxon>Xylanibacillus</taxon>
    </lineage>
</organism>
<keyword evidence="1" id="KW-0472">Membrane</keyword>
<gene>
    <name evidence="2" type="ORF">XYCOK13_15760</name>
</gene>
<reference evidence="2" key="1">
    <citation type="submission" date="2021-04" db="EMBL/GenBank/DDBJ databases">
        <title>Draft genome sequence of Xylanibacillus composti strain K13.</title>
        <authorList>
            <person name="Uke A."/>
            <person name="Chhe C."/>
            <person name="Baramee S."/>
            <person name="Kosugi A."/>
        </authorList>
    </citation>
    <scope>NUCLEOTIDE SEQUENCE</scope>
    <source>
        <strain evidence="2">K13</strain>
    </source>
</reference>
<sequence>MKNFGIFLLLFASNAAYLTLVDWIMAGNFAEAIHTVIHSFVAITMAEQLMISLYIFVPAVTAFIRWWKARSTRAS</sequence>
<keyword evidence="3" id="KW-1185">Reference proteome</keyword>
<name>A0A8J4M2B6_9BACL</name>
<evidence type="ECO:0000256" key="1">
    <source>
        <dbReference type="SAM" id="Phobius"/>
    </source>
</evidence>
<evidence type="ECO:0000313" key="3">
    <source>
        <dbReference type="Proteomes" id="UP000677918"/>
    </source>
</evidence>
<dbReference type="Proteomes" id="UP000677918">
    <property type="component" value="Unassembled WGS sequence"/>
</dbReference>
<comment type="caution">
    <text evidence="2">The sequence shown here is derived from an EMBL/GenBank/DDBJ whole genome shotgun (WGS) entry which is preliminary data.</text>
</comment>
<keyword evidence="1" id="KW-1133">Transmembrane helix</keyword>
<keyword evidence="1" id="KW-0812">Transmembrane</keyword>
<dbReference type="EMBL" id="BOVK01000018">
    <property type="protein sequence ID" value="GIQ68752.1"/>
    <property type="molecule type" value="Genomic_DNA"/>
</dbReference>